<gene>
    <name evidence="11" type="ORF">DSTB1V02_LOCUS14641</name>
</gene>
<dbReference type="Gene3D" id="2.60.40.10">
    <property type="entry name" value="Immunoglobulins"/>
    <property type="match status" value="1"/>
</dbReference>
<dbReference type="Pfam" id="PF02922">
    <property type="entry name" value="CBM_48"/>
    <property type="match status" value="1"/>
</dbReference>
<dbReference type="PANTHER" id="PTHR43651">
    <property type="entry name" value="1,4-ALPHA-GLUCAN-BRANCHING ENZYME"/>
    <property type="match status" value="1"/>
</dbReference>
<dbReference type="InterPro" id="IPR006047">
    <property type="entry name" value="GH13_cat_dom"/>
</dbReference>
<evidence type="ECO:0000256" key="1">
    <source>
        <dbReference type="ARBA" id="ARBA00001633"/>
    </source>
</evidence>
<feature type="non-terminal residue" evidence="11">
    <location>
        <position position="438"/>
    </location>
</feature>
<dbReference type="InterPro" id="IPR013798">
    <property type="entry name" value="Indole-3-glycerol_P_synth_dom"/>
</dbReference>
<dbReference type="EMBL" id="CAJPEV010013996">
    <property type="protein sequence ID" value="CAG0906865.1"/>
    <property type="molecule type" value="Genomic_DNA"/>
</dbReference>
<dbReference type="GO" id="GO:0004553">
    <property type="term" value="F:hydrolase activity, hydrolyzing O-glycosyl compounds"/>
    <property type="evidence" value="ECO:0007669"/>
    <property type="project" value="InterPro"/>
</dbReference>
<dbReference type="SUPFAM" id="SSF51445">
    <property type="entry name" value="(Trans)glycosidases"/>
    <property type="match status" value="1"/>
</dbReference>
<dbReference type="UniPathway" id="UPA00035">
    <property type="reaction ID" value="UER00043"/>
</dbReference>
<evidence type="ECO:0000313" key="12">
    <source>
        <dbReference type="Proteomes" id="UP000677054"/>
    </source>
</evidence>
<organism evidence="11">
    <name type="scientific">Darwinula stevensoni</name>
    <dbReference type="NCBI Taxonomy" id="69355"/>
    <lineage>
        <taxon>Eukaryota</taxon>
        <taxon>Metazoa</taxon>
        <taxon>Ecdysozoa</taxon>
        <taxon>Arthropoda</taxon>
        <taxon>Crustacea</taxon>
        <taxon>Oligostraca</taxon>
        <taxon>Ostracoda</taxon>
        <taxon>Podocopa</taxon>
        <taxon>Podocopida</taxon>
        <taxon>Darwinulocopina</taxon>
        <taxon>Darwinuloidea</taxon>
        <taxon>Darwinulidae</taxon>
        <taxon>Darwinula</taxon>
    </lineage>
</organism>
<proteinExistence type="predicted"/>
<keyword evidence="12" id="KW-1185">Reference proteome</keyword>
<evidence type="ECO:0000256" key="6">
    <source>
        <dbReference type="ARBA" id="ARBA00023141"/>
    </source>
</evidence>
<dbReference type="SUPFAM" id="SSF51366">
    <property type="entry name" value="Ribulose-phoshate binding barrel"/>
    <property type="match status" value="1"/>
</dbReference>
<evidence type="ECO:0000256" key="2">
    <source>
        <dbReference type="ARBA" id="ARBA00004696"/>
    </source>
</evidence>
<dbReference type="InterPro" id="IPR001468">
    <property type="entry name" value="Indole-3-GlycerolPSynthase_CS"/>
</dbReference>
<keyword evidence="7" id="KW-0456">Lyase</keyword>
<protein>
    <recommendedName>
        <fullName evidence="3">indole-3-glycerol-phosphate synthase</fullName>
        <ecNumber evidence="3">4.1.1.48</ecNumber>
    </recommendedName>
</protein>
<dbReference type="Gene3D" id="3.20.20.70">
    <property type="entry name" value="Aldolase class I"/>
    <property type="match status" value="1"/>
</dbReference>
<feature type="non-terminal residue" evidence="11">
    <location>
        <position position="1"/>
    </location>
</feature>
<dbReference type="Pfam" id="PF00218">
    <property type="entry name" value="IGPS"/>
    <property type="match status" value="1"/>
</dbReference>
<dbReference type="SUPFAM" id="SSF81296">
    <property type="entry name" value="E set domains"/>
    <property type="match status" value="1"/>
</dbReference>
<dbReference type="EC" id="4.1.1.48" evidence="3"/>
<evidence type="ECO:0000313" key="11">
    <source>
        <dbReference type="EMBL" id="CAD7254895.1"/>
    </source>
</evidence>
<dbReference type="InterPro" id="IPR017853">
    <property type="entry name" value="GH"/>
</dbReference>
<dbReference type="CDD" id="cd02854">
    <property type="entry name" value="E_set_GBE_euk_N"/>
    <property type="match status" value="1"/>
</dbReference>
<evidence type="ECO:0000256" key="7">
    <source>
        <dbReference type="ARBA" id="ARBA00023239"/>
    </source>
</evidence>
<evidence type="ECO:0000256" key="3">
    <source>
        <dbReference type="ARBA" id="ARBA00012362"/>
    </source>
</evidence>
<dbReference type="AlphaFoldDB" id="A0A7R9FU38"/>
<dbReference type="Pfam" id="PF00128">
    <property type="entry name" value="Alpha-amylase"/>
    <property type="match status" value="1"/>
</dbReference>
<dbReference type="GO" id="GO:0005737">
    <property type="term" value="C:cytoplasm"/>
    <property type="evidence" value="ECO:0007669"/>
    <property type="project" value="TreeGrafter"/>
</dbReference>
<dbReference type="Gene3D" id="3.20.20.80">
    <property type="entry name" value="Glycosidases"/>
    <property type="match status" value="1"/>
</dbReference>
<evidence type="ECO:0000259" key="9">
    <source>
        <dbReference type="Pfam" id="PF00218"/>
    </source>
</evidence>
<dbReference type="InterPro" id="IPR013783">
    <property type="entry name" value="Ig-like_fold"/>
</dbReference>
<keyword evidence="6" id="KW-0057">Aromatic amino acid biosynthesis</keyword>
<keyword evidence="4" id="KW-0028">Amino-acid biosynthesis</keyword>
<reference evidence="11" key="1">
    <citation type="submission" date="2020-11" db="EMBL/GenBank/DDBJ databases">
        <authorList>
            <person name="Tran Van P."/>
        </authorList>
    </citation>
    <scope>NUCLEOTIDE SEQUENCE</scope>
</reference>
<dbReference type="InterPro" id="IPR004193">
    <property type="entry name" value="Glyco_hydro_13_N"/>
</dbReference>
<dbReference type="InterPro" id="IPR014756">
    <property type="entry name" value="Ig_E-set"/>
</dbReference>
<name>A0A7R9FU38_9CRUS</name>
<dbReference type="GO" id="GO:0000162">
    <property type="term" value="P:L-tryptophan biosynthetic process"/>
    <property type="evidence" value="ECO:0007669"/>
    <property type="project" value="UniProtKB-UniPathway"/>
</dbReference>
<dbReference type="EMBL" id="LR913514">
    <property type="protein sequence ID" value="CAD7254895.1"/>
    <property type="molecule type" value="Genomic_DNA"/>
</dbReference>
<accession>A0A7R9FU38</accession>
<evidence type="ECO:0000259" key="10">
    <source>
        <dbReference type="Pfam" id="PF02922"/>
    </source>
</evidence>
<dbReference type="GO" id="GO:0004425">
    <property type="term" value="F:indole-3-glycerol-phosphate synthase activity"/>
    <property type="evidence" value="ECO:0007669"/>
    <property type="project" value="UniProtKB-EC"/>
</dbReference>
<evidence type="ECO:0000256" key="5">
    <source>
        <dbReference type="ARBA" id="ARBA00022822"/>
    </source>
</evidence>
<comment type="catalytic activity">
    <reaction evidence="1">
        <text>1-(2-carboxyphenylamino)-1-deoxy-D-ribulose 5-phosphate + H(+) = (1S,2R)-1-C-(indol-3-yl)glycerol 3-phosphate + CO2 + H2O</text>
        <dbReference type="Rhea" id="RHEA:23476"/>
        <dbReference type="ChEBI" id="CHEBI:15377"/>
        <dbReference type="ChEBI" id="CHEBI:15378"/>
        <dbReference type="ChEBI" id="CHEBI:16526"/>
        <dbReference type="ChEBI" id="CHEBI:58613"/>
        <dbReference type="ChEBI" id="CHEBI:58866"/>
        <dbReference type="EC" id="4.1.1.48"/>
    </reaction>
</comment>
<sequence>PIYSTKSFLLNPNKTGIIAEYKRKSPSKGIINDISKVQDITKGYENFGASAISVLTDNQYFGGCNDDILNIRNEINIPILRKDFIVDEYQVYETKSIGADLILLIAECLTQEEVNNLSQLAKNIGLEVLLEMHSENEIEKINENIDIIEPFTEQLNNRFKWFENTVNYINQDFGSIEQFASAYEYFGFNYDEDNKGWWFREWAPNAYEISLIGEFNDWNHQANYLNRKDFGVWEIFLPDSIYKNKLIPFSKVKLKIRGINGYVYRIPAYIRRVVQNEDSSFDGQFIPNSNFQWTDKSFKCNLTTSKHPIIYESHIGMATEEFRIGTYREFADNILPRIKNLGYNAVQLMAVMEHPYYGSFGYQVSNFYAPSSRFGTPDDLRYLINKSHQLGISVILDVVHSHSVKNLIEGLSEFDGTEIYFNGHHPDWDSKLFDYGRI</sequence>
<dbReference type="GO" id="GO:0003844">
    <property type="term" value="F:1,4-alpha-glucan branching enzyme activity"/>
    <property type="evidence" value="ECO:0007669"/>
    <property type="project" value="TreeGrafter"/>
</dbReference>
<dbReference type="OrthoDB" id="196493at2759"/>
<keyword evidence="5" id="KW-0822">Tryptophan biosynthesis</keyword>
<dbReference type="GO" id="GO:0005975">
    <property type="term" value="P:carbohydrate metabolic process"/>
    <property type="evidence" value="ECO:0007669"/>
    <property type="project" value="InterPro"/>
</dbReference>
<feature type="domain" description="Glycosyl hydrolase family 13 catalytic" evidence="8">
    <location>
        <begin position="335"/>
        <end position="404"/>
    </location>
</feature>
<comment type="pathway">
    <text evidence="2">Amino-acid biosynthesis; L-tryptophan biosynthesis; L-tryptophan from chorismate: step 4/5.</text>
</comment>
<dbReference type="PROSITE" id="PS00614">
    <property type="entry name" value="IGPS"/>
    <property type="match status" value="1"/>
</dbReference>
<dbReference type="InterPro" id="IPR011060">
    <property type="entry name" value="RibuloseP-bd_barrel"/>
</dbReference>
<feature type="domain" description="Glycoside hydrolase family 13 N-terminal" evidence="10">
    <location>
        <begin position="186"/>
        <end position="269"/>
    </location>
</feature>
<dbReference type="Proteomes" id="UP000677054">
    <property type="component" value="Unassembled WGS sequence"/>
</dbReference>
<evidence type="ECO:0000259" key="8">
    <source>
        <dbReference type="Pfam" id="PF00128"/>
    </source>
</evidence>
<feature type="domain" description="Indole-3-glycerol phosphate synthase" evidence="9">
    <location>
        <begin position="12"/>
        <end position="141"/>
    </location>
</feature>
<dbReference type="InterPro" id="IPR013785">
    <property type="entry name" value="Aldolase_TIM"/>
</dbReference>
<evidence type="ECO:0000256" key="4">
    <source>
        <dbReference type="ARBA" id="ARBA00022605"/>
    </source>
</evidence>
<dbReference type="CDD" id="cd00331">
    <property type="entry name" value="IGPS"/>
    <property type="match status" value="1"/>
</dbReference>
<dbReference type="PANTHER" id="PTHR43651:SF3">
    <property type="entry name" value="1,4-ALPHA-GLUCAN-BRANCHING ENZYME"/>
    <property type="match status" value="1"/>
</dbReference>